<reference evidence="2" key="1">
    <citation type="journal article" date="2023" name="Plant J.">
        <title>The genome of the king protea, Protea cynaroides.</title>
        <authorList>
            <person name="Chang J."/>
            <person name="Duong T.A."/>
            <person name="Schoeman C."/>
            <person name="Ma X."/>
            <person name="Roodt D."/>
            <person name="Barker N."/>
            <person name="Li Z."/>
            <person name="Van de Peer Y."/>
            <person name="Mizrachi E."/>
        </authorList>
    </citation>
    <scope>NUCLEOTIDE SEQUENCE</scope>
    <source>
        <tissue evidence="2">Young leaves</tissue>
    </source>
</reference>
<evidence type="ECO:0000313" key="3">
    <source>
        <dbReference type="Proteomes" id="UP001141806"/>
    </source>
</evidence>
<gene>
    <name evidence="2" type="ORF">NE237_020223</name>
</gene>
<dbReference type="Proteomes" id="UP001141806">
    <property type="component" value="Unassembled WGS sequence"/>
</dbReference>
<keyword evidence="1" id="KW-0812">Transmembrane</keyword>
<keyword evidence="3" id="KW-1185">Reference proteome</keyword>
<comment type="caution">
    <text evidence="2">The sequence shown here is derived from an EMBL/GenBank/DDBJ whole genome shotgun (WGS) entry which is preliminary data.</text>
</comment>
<protein>
    <submittedName>
        <fullName evidence="2">Uncharacterized protein</fullName>
    </submittedName>
</protein>
<sequence length="168" mass="18100">MGVSTLSRFSEKVKLAINVGTWHHGCAPGPCDIAACGMGLAGLYCLRLWLLVAWTLLAFVACGYGCWPALGHGHMAIAAGPCGMPCDTMLPCGTICHLITFSLLQILFPPSLLTPPCGTMCHHLTPPCGTMCHLIAFSLFHIITFSLCHIITFSLFIVGWLFANNYNM</sequence>
<evidence type="ECO:0000256" key="1">
    <source>
        <dbReference type="SAM" id="Phobius"/>
    </source>
</evidence>
<keyword evidence="1" id="KW-1133">Transmembrane helix</keyword>
<evidence type="ECO:0000313" key="2">
    <source>
        <dbReference type="EMBL" id="KAJ4960313.1"/>
    </source>
</evidence>
<dbReference type="EMBL" id="JAMYWD010000009">
    <property type="protein sequence ID" value="KAJ4960313.1"/>
    <property type="molecule type" value="Genomic_DNA"/>
</dbReference>
<dbReference type="AlphaFoldDB" id="A0A9Q0H684"/>
<organism evidence="2 3">
    <name type="scientific">Protea cynaroides</name>
    <dbReference type="NCBI Taxonomy" id="273540"/>
    <lineage>
        <taxon>Eukaryota</taxon>
        <taxon>Viridiplantae</taxon>
        <taxon>Streptophyta</taxon>
        <taxon>Embryophyta</taxon>
        <taxon>Tracheophyta</taxon>
        <taxon>Spermatophyta</taxon>
        <taxon>Magnoliopsida</taxon>
        <taxon>Proteales</taxon>
        <taxon>Proteaceae</taxon>
        <taxon>Protea</taxon>
    </lineage>
</organism>
<proteinExistence type="predicted"/>
<name>A0A9Q0H684_9MAGN</name>
<feature type="transmembrane region" description="Helical" evidence="1">
    <location>
        <begin position="134"/>
        <end position="163"/>
    </location>
</feature>
<accession>A0A9Q0H684</accession>
<feature type="transmembrane region" description="Helical" evidence="1">
    <location>
        <begin position="48"/>
        <end position="67"/>
    </location>
</feature>
<keyword evidence="1" id="KW-0472">Membrane</keyword>